<name>A0A934RY32_9BACT</name>
<organism evidence="2 3">
    <name type="scientific">Pelagicoccus mobilis</name>
    <dbReference type="NCBI Taxonomy" id="415221"/>
    <lineage>
        <taxon>Bacteria</taxon>
        <taxon>Pseudomonadati</taxon>
        <taxon>Verrucomicrobiota</taxon>
        <taxon>Opitutia</taxon>
        <taxon>Puniceicoccales</taxon>
        <taxon>Pelagicoccaceae</taxon>
        <taxon>Pelagicoccus</taxon>
    </lineage>
</organism>
<gene>
    <name evidence="2" type="ORF">JIN87_10830</name>
</gene>
<protein>
    <recommendedName>
        <fullName evidence="1">DUF2229 domain-containing protein</fullName>
    </recommendedName>
</protein>
<dbReference type="PANTHER" id="PTHR32329">
    <property type="entry name" value="BIFUNCTIONAL PROTEIN [INCLUDES 2-HYDROXYACYL-COA DEHYDRATASE (N-TER) AND ITS ACTIVATOR DOMAIN (C_TERM)-RELATED"/>
    <property type="match status" value="1"/>
</dbReference>
<reference evidence="2" key="1">
    <citation type="submission" date="2021-01" db="EMBL/GenBank/DDBJ databases">
        <title>Modified the classification status of verrucomicrobia.</title>
        <authorList>
            <person name="Feng X."/>
        </authorList>
    </citation>
    <scope>NUCLEOTIDE SEQUENCE</scope>
    <source>
        <strain evidence="2">KCTC 13126</strain>
    </source>
</reference>
<dbReference type="EMBL" id="JAENIL010000017">
    <property type="protein sequence ID" value="MBK1877364.1"/>
    <property type="molecule type" value="Genomic_DNA"/>
</dbReference>
<proteinExistence type="predicted"/>
<evidence type="ECO:0000313" key="3">
    <source>
        <dbReference type="Proteomes" id="UP000617628"/>
    </source>
</evidence>
<evidence type="ECO:0000313" key="2">
    <source>
        <dbReference type="EMBL" id="MBK1877364.1"/>
    </source>
</evidence>
<dbReference type="Gene3D" id="3.40.50.11900">
    <property type="match status" value="1"/>
</dbReference>
<dbReference type="PANTHER" id="PTHR32329:SF2">
    <property type="entry name" value="BIFUNCTIONAL PROTEIN [INCLUDES 2-HYDROXYACYL-COA DEHYDRATASE (N-TER) AND ITS ACTIVATOR DOMAIN (C_TERM)"/>
    <property type="match status" value="1"/>
</dbReference>
<dbReference type="InterPro" id="IPR010327">
    <property type="entry name" value="FldB/FldC_alpha/beta"/>
</dbReference>
<feature type="domain" description="DUF2229" evidence="1">
    <location>
        <begin position="20"/>
        <end position="76"/>
    </location>
</feature>
<evidence type="ECO:0000259" key="1">
    <source>
        <dbReference type="Pfam" id="PF09989"/>
    </source>
</evidence>
<comment type="caution">
    <text evidence="2">The sequence shown here is derived from an EMBL/GenBank/DDBJ whole genome shotgun (WGS) entry which is preliminary data.</text>
</comment>
<dbReference type="Proteomes" id="UP000617628">
    <property type="component" value="Unassembled WGS sequence"/>
</dbReference>
<dbReference type="InterPro" id="IPR018709">
    <property type="entry name" value="CoA_activase_DUF2229"/>
</dbReference>
<dbReference type="AlphaFoldDB" id="A0A934RY32"/>
<keyword evidence="3" id="KW-1185">Reference proteome</keyword>
<dbReference type="Pfam" id="PF06050">
    <property type="entry name" value="HGD-D"/>
    <property type="match status" value="1"/>
</dbReference>
<dbReference type="InterPro" id="IPR051805">
    <property type="entry name" value="Dehydratase_Activator_Redct"/>
</dbReference>
<dbReference type="Pfam" id="PF09989">
    <property type="entry name" value="DUF2229"/>
    <property type="match status" value="1"/>
</dbReference>
<sequence>MTPDERRVGFPVMGGVISKIIKRFLTDLNLQVVEPPPITEETIRRGVKLSPDMICFPYKVTLGSIMQCLEKGANTILQQECHHETVCRQKQFAAMQAYQLRRVGYTNFEMHGVNIRKLIQVMSKISGKSFWETTRLTVRTLNSLELEDQQHWDDDGINIGILAEIYCGCDETVNYKLEQKLRKFGANPYNTANVTDLFARILNDNPFNPLGLLRLATRCFKRDEKYEYKKQAQSLFTGELGGHAIPNVESLLWLKDRGVDGIVHLLPLSCMPETTVEPYINGICADHRIPLLRIPIDENNSEANLETRIETFVEMIKLRKAS</sequence>
<accession>A0A934RY32</accession>
<dbReference type="RefSeq" id="WP_200355578.1">
    <property type="nucleotide sequence ID" value="NZ_JAENIL010000017.1"/>
</dbReference>